<reference evidence="2" key="1">
    <citation type="submission" date="2021-03" db="EMBL/GenBank/DDBJ databases">
        <authorList>
            <person name="Bekaert M."/>
        </authorList>
    </citation>
    <scope>NUCLEOTIDE SEQUENCE</scope>
</reference>
<gene>
    <name evidence="2" type="ORF">MEDL_29456</name>
</gene>
<dbReference type="Proteomes" id="UP000683360">
    <property type="component" value="Unassembled WGS sequence"/>
</dbReference>
<sequence length="155" mass="17879">MKSRGNCQIYNKQIEEQTNIIKRNEADIEIKAKQDESFVKKRFTSLASKRAECIQNTEEEFLNNWNRTIEWSEDGPTPSQDTNTEETIPILSLEEQGSTKEYSEMADIVKNVPDSKSNDSPRRNDMTKEEAGNANTEELEMNSLSKCYRMAKTNK</sequence>
<name>A0A8S3SBB3_MYTED</name>
<keyword evidence="3" id="KW-1185">Reference proteome</keyword>
<dbReference type="AlphaFoldDB" id="A0A8S3SBB3"/>
<proteinExistence type="predicted"/>
<evidence type="ECO:0000256" key="1">
    <source>
        <dbReference type="SAM" id="MobiDB-lite"/>
    </source>
</evidence>
<evidence type="ECO:0000313" key="2">
    <source>
        <dbReference type="EMBL" id="CAG2215721.1"/>
    </source>
</evidence>
<protein>
    <submittedName>
        <fullName evidence="2">Uncharacterized protein</fullName>
    </submittedName>
</protein>
<accession>A0A8S3SBB3</accession>
<comment type="caution">
    <text evidence="2">The sequence shown here is derived from an EMBL/GenBank/DDBJ whole genome shotgun (WGS) entry which is preliminary data.</text>
</comment>
<feature type="region of interest" description="Disordered" evidence="1">
    <location>
        <begin position="107"/>
        <end position="155"/>
    </location>
</feature>
<organism evidence="2 3">
    <name type="scientific">Mytilus edulis</name>
    <name type="common">Blue mussel</name>
    <dbReference type="NCBI Taxonomy" id="6550"/>
    <lineage>
        <taxon>Eukaryota</taxon>
        <taxon>Metazoa</taxon>
        <taxon>Spiralia</taxon>
        <taxon>Lophotrochozoa</taxon>
        <taxon>Mollusca</taxon>
        <taxon>Bivalvia</taxon>
        <taxon>Autobranchia</taxon>
        <taxon>Pteriomorphia</taxon>
        <taxon>Mytilida</taxon>
        <taxon>Mytiloidea</taxon>
        <taxon>Mytilidae</taxon>
        <taxon>Mytilinae</taxon>
        <taxon>Mytilus</taxon>
    </lineage>
</organism>
<dbReference type="EMBL" id="CAJPWZ010001452">
    <property type="protein sequence ID" value="CAG2215721.1"/>
    <property type="molecule type" value="Genomic_DNA"/>
</dbReference>
<feature type="compositionally biased region" description="Basic and acidic residues" evidence="1">
    <location>
        <begin position="116"/>
        <end position="131"/>
    </location>
</feature>
<evidence type="ECO:0000313" key="3">
    <source>
        <dbReference type="Proteomes" id="UP000683360"/>
    </source>
</evidence>